<reference evidence="1 2" key="1">
    <citation type="submission" date="2024-11" db="EMBL/GenBank/DDBJ databases">
        <title>Adaptive evolution of stress response genes in parasites aligns with host niche diversity.</title>
        <authorList>
            <person name="Hahn C."/>
            <person name="Resl P."/>
        </authorList>
    </citation>
    <scope>NUCLEOTIDE SEQUENCE [LARGE SCALE GENOMIC DNA]</scope>
    <source>
        <strain evidence="1">EGGRZ-B1_66</strain>
        <tissue evidence="1">Body</tissue>
    </source>
</reference>
<keyword evidence="2" id="KW-1185">Reference proteome</keyword>
<protein>
    <submittedName>
        <fullName evidence="1">Uncharacterized protein</fullName>
    </submittedName>
</protein>
<feature type="non-terminal residue" evidence="1">
    <location>
        <position position="1"/>
    </location>
</feature>
<evidence type="ECO:0000313" key="1">
    <source>
        <dbReference type="EMBL" id="KAL3306889.1"/>
    </source>
</evidence>
<accession>A0ABD2PIH9</accession>
<feature type="non-terminal residue" evidence="1">
    <location>
        <position position="108"/>
    </location>
</feature>
<dbReference type="EMBL" id="JBJKFK010009166">
    <property type="protein sequence ID" value="KAL3306889.1"/>
    <property type="molecule type" value="Genomic_DNA"/>
</dbReference>
<dbReference type="Proteomes" id="UP001626550">
    <property type="component" value="Unassembled WGS sequence"/>
</dbReference>
<organism evidence="1 2">
    <name type="scientific">Cichlidogyrus casuarinus</name>
    <dbReference type="NCBI Taxonomy" id="1844966"/>
    <lineage>
        <taxon>Eukaryota</taxon>
        <taxon>Metazoa</taxon>
        <taxon>Spiralia</taxon>
        <taxon>Lophotrochozoa</taxon>
        <taxon>Platyhelminthes</taxon>
        <taxon>Monogenea</taxon>
        <taxon>Monopisthocotylea</taxon>
        <taxon>Dactylogyridea</taxon>
        <taxon>Ancyrocephalidae</taxon>
        <taxon>Cichlidogyrus</taxon>
    </lineage>
</organism>
<sequence length="108" mass="12810">LKELIYLRWFSYFYPPKPLPTLDQQKLATEAELDTVITSAPLTYISKTIKSLVRSILLLLALEDEENWNTNMRIQWLQKTYSRLSCTFPSHNSQMEDIEKYYSSLKEK</sequence>
<gene>
    <name evidence="1" type="ORF">Ciccas_014615</name>
</gene>
<evidence type="ECO:0000313" key="2">
    <source>
        <dbReference type="Proteomes" id="UP001626550"/>
    </source>
</evidence>
<dbReference type="AlphaFoldDB" id="A0ABD2PIH9"/>
<comment type="caution">
    <text evidence="1">The sequence shown here is derived from an EMBL/GenBank/DDBJ whole genome shotgun (WGS) entry which is preliminary data.</text>
</comment>
<name>A0ABD2PIH9_9PLAT</name>
<proteinExistence type="predicted"/>